<proteinExistence type="predicted"/>
<organism evidence="5 6">
    <name type="scientific">Ficus carica</name>
    <name type="common">Common fig</name>
    <dbReference type="NCBI Taxonomy" id="3494"/>
    <lineage>
        <taxon>Eukaryota</taxon>
        <taxon>Viridiplantae</taxon>
        <taxon>Streptophyta</taxon>
        <taxon>Embryophyta</taxon>
        <taxon>Tracheophyta</taxon>
        <taxon>Spermatophyta</taxon>
        <taxon>Magnoliopsida</taxon>
        <taxon>eudicotyledons</taxon>
        <taxon>Gunneridae</taxon>
        <taxon>Pentapetalae</taxon>
        <taxon>rosids</taxon>
        <taxon>fabids</taxon>
        <taxon>Rosales</taxon>
        <taxon>Moraceae</taxon>
        <taxon>Ficeae</taxon>
        <taxon>Ficus</taxon>
    </lineage>
</organism>
<sequence length="443" mass="50542">MVRSRRTVPVNPPELDLATVVATLQRQLLEQQRETDKLREQLAQMNQRPQVNEVPPQNDRVPPVVPPVPEVQPEVQRNAEVLIAPVGVQVNPPPAQEDLLYERFRRMKAPEFEGPTDPIAADNWLIDIQVILDFIRLTERDKVLCAYFALKKDARHWWMTVQMRRDVTTMSWQDFVTEFRTMYYNREILVAQQDEFTSLKQGSMTVMEAVKKFEQLARLCPELVPNETEKVRRMMKMFRTDIAKQDKEARAQIFKAKKEEKAVVKQMQPCQSSESNQKGQTSSPAQSSKLFGRNKRKGNFTGQGQQRNYYQKKNNQGNEGNNTDYLVCAKCGRKHPGVCRMGTNACYLCGKEGHYTKNCRLEAPEPQAIIYAYTKGDAGVGTSHVVTGQISIATYDAIALFDSGATHSFVSLEFAQKLGRGVDNLEQPFKTFLPSGEILWSNF</sequence>
<reference evidence="5" key="1">
    <citation type="submission" date="2023-07" db="EMBL/GenBank/DDBJ databases">
        <title>draft genome sequence of fig (Ficus carica).</title>
        <authorList>
            <person name="Takahashi T."/>
            <person name="Nishimura K."/>
        </authorList>
    </citation>
    <scope>NUCLEOTIDE SEQUENCE</scope>
</reference>
<feature type="domain" description="CCHC-type" evidence="4">
    <location>
        <begin position="346"/>
        <end position="360"/>
    </location>
</feature>
<keyword evidence="1" id="KW-0479">Metal-binding</keyword>
<dbReference type="SMART" id="SM00343">
    <property type="entry name" value="ZnF_C2HC"/>
    <property type="match status" value="1"/>
</dbReference>
<dbReference type="GO" id="GO:0008270">
    <property type="term" value="F:zinc ion binding"/>
    <property type="evidence" value="ECO:0007669"/>
    <property type="project" value="UniProtKB-KW"/>
</dbReference>
<dbReference type="InterPro" id="IPR032567">
    <property type="entry name" value="RTL1-rel"/>
</dbReference>
<dbReference type="InterPro" id="IPR005162">
    <property type="entry name" value="Retrotrans_gag_dom"/>
</dbReference>
<feature type="compositionally biased region" description="Low complexity" evidence="3">
    <location>
        <begin position="302"/>
        <end position="317"/>
    </location>
</feature>
<accession>A0AA88CIQ8</accession>
<keyword evidence="1" id="KW-0863">Zinc-finger</keyword>
<dbReference type="InterPro" id="IPR021109">
    <property type="entry name" value="Peptidase_aspartic_dom_sf"/>
</dbReference>
<gene>
    <name evidence="5" type="ORF">TIFTF001_040240</name>
</gene>
<feature type="region of interest" description="Disordered" evidence="3">
    <location>
        <begin position="265"/>
        <end position="317"/>
    </location>
</feature>
<dbReference type="Pfam" id="PF03732">
    <property type="entry name" value="Retrotrans_gag"/>
    <property type="match status" value="1"/>
</dbReference>
<evidence type="ECO:0000313" key="6">
    <source>
        <dbReference type="Proteomes" id="UP001187192"/>
    </source>
</evidence>
<protein>
    <recommendedName>
        <fullName evidence="4">CCHC-type domain-containing protein</fullName>
    </recommendedName>
</protein>
<evidence type="ECO:0000256" key="1">
    <source>
        <dbReference type="PROSITE-ProRule" id="PRU00047"/>
    </source>
</evidence>
<dbReference type="Proteomes" id="UP001187192">
    <property type="component" value="Unassembled WGS sequence"/>
</dbReference>
<name>A0AA88CIQ8_FICCA</name>
<evidence type="ECO:0000256" key="3">
    <source>
        <dbReference type="SAM" id="MobiDB-lite"/>
    </source>
</evidence>
<dbReference type="Pfam" id="PF08284">
    <property type="entry name" value="RVP_2"/>
    <property type="match status" value="1"/>
</dbReference>
<comment type="caution">
    <text evidence="5">The sequence shown here is derived from an EMBL/GenBank/DDBJ whole genome shotgun (WGS) entry which is preliminary data.</text>
</comment>
<dbReference type="SUPFAM" id="SSF57756">
    <property type="entry name" value="Retrovirus zinc finger-like domains"/>
    <property type="match status" value="1"/>
</dbReference>
<evidence type="ECO:0000313" key="5">
    <source>
        <dbReference type="EMBL" id="GMN22373.1"/>
    </source>
</evidence>
<dbReference type="PANTHER" id="PTHR15503">
    <property type="entry name" value="LDOC1 RELATED"/>
    <property type="match status" value="1"/>
</dbReference>
<keyword evidence="2" id="KW-0175">Coiled coil</keyword>
<dbReference type="InterPro" id="IPR036875">
    <property type="entry name" value="Znf_CCHC_sf"/>
</dbReference>
<dbReference type="InterPro" id="IPR001878">
    <property type="entry name" value="Znf_CCHC"/>
</dbReference>
<dbReference type="AlphaFoldDB" id="A0AA88CIQ8"/>
<feature type="compositionally biased region" description="Polar residues" evidence="3">
    <location>
        <begin position="268"/>
        <end position="289"/>
    </location>
</feature>
<evidence type="ECO:0000259" key="4">
    <source>
        <dbReference type="PROSITE" id="PS50158"/>
    </source>
</evidence>
<dbReference type="PANTHER" id="PTHR15503:SF45">
    <property type="entry name" value="RNA-DIRECTED DNA POLYMERASE HOMOLOG"/>
    <property type="match status" value="1"/>
</dbReference>
<dbReference type="EMBL" id="BTGU01001382">
    <property type="protein sequence ID" value="GMN22373.1"/>
    <property type="molecule type" value="Genomic_DNA"/>
</dbReference>
<evidence type="ECO:0000256" key="2">
    <source>
        <dbReference type="SAM" id="Coils"/>
    </source>
</evidence>
<dbReference type="GO" id="GO:0003676">
    <property type="term" value="F:nucleic acid binding"/>
    <property type="evidence" value="ECO:0007669"/>
    <property type="project" value="InterPro"/>
</dbReference>
<dbReference type="CDD" id="cd00303">
    <property type="entry name" value="retropepsin_like"/>
    <property type="match status" value="1"/>
</dbReference>
<keyword evidence="1" id="KW-0862">Zinc</keyword>
<feature type="coiled-coil region" evidence="2">
    <location>
        <begin position="21"/>
        <end position="48"/>
    </location>
</feature>
<dbReference type="PROSITE" id="PS50158">
    <property type="entry name" value="ZF_CCHC"/>
    <property type="match status" value="1"/>
</dbReference>
<dbReference type="Gene3D" id="2.40.70.10">
    <property type="entry name" value="Acid Proteases"/>
    <property type="match status" value="1"/>
</dbReference>
<keyword evidence="6" id="KW-1185">Reference proteome</keyword>